<dbReference type="AlphaFoldDB" id="A0A7C5DD51"/>
<evidence type="ECO:0000313" key="3">
    <source>
        <dbReference type="EMBL" id="HHE04699.1"/>
    </source>
</evidence>
<dbReference type="Gene3D" id="3.30.590.10">
    <property type="entry name" value="Glutamine synthetase/guanido kinase, catalytic domain"/>
    <property type="match status" value="1"/>
</dbReference>
<name>A0A7C5DD51_UNCW3</name>
<organism evidence="3">
    <name type="scientific">candidate division WOR-3 bacterium</name>
    <dbReference type="NCBI Taxonomy" id="2052148"/>
    <lineage>
        <taxon>Bacteria</taxon>
        <taxon>Bacteria division WOR-3</taxon>
    </lineage>
</organism>
<sequence length="82" mass="9583">MVSKTNPGKPISGDIDNDSNVKDVPRGLLDSLEALDNDRVFLKRGDVFSDFLLDKWIYLKKKEYWEVELRPSVAEYIRYFGR</sequence>
<reference evidence="3" key="1">
    <citation type="journal article" date="2020" name="mSystems">
        <title>Genome- and Community-Level Interaction Insights into Carbon Utilization and Element Cycling Functions of Hydrothermarchaeota in Hydrothermal Sediment.</title>
        <authorList>
            <person name="Zhou Z."/>
            <person name="Liu Y."/>
            <person name="Xu W."/>
            <person name="Pan J."/>
            <person name="Luo Z.H."/>
            <person name="Li M."/>
        </authorList>
    </citation>
    <scope>NUCLEOTIDE SEQUENCE [LARGE SCALE GENOMIC DNA]</scope>
    <source>
        <strain evidence="3">HyVt-74</strain>
    </source>
</reference>
<dbReference type="EMBL" id="DRTB01000098">
    <property type="protein sequence ID" value="HHE04699.1"/>
    <property type="molecule type" value="Genomic_DNA"/>
</dbReference>
<feature type="domain" description="GS catalytic" evidence="2">
    <location>
        <begin position="3"/>
        <end position="79"/>
    </location>
</feature>
<dbReference type="InterPro" id="IPR014746">
    <property type="entry name" value="Gln_synth/guanido_kin_cat_dom"/>
</dbReference>
<dbReference type="Proteomes" id="UP000886110">
    <property type="component" value="Unassembled WGS sequence"/>
</dbReference>
<protein>
    <recommendedName>
        <fullName evidence="2">GS catalytic domain-containing protein</fullName>
    </recommendedName>
</protein>
<proteinExistence type="inferred from homology"/>
<comment type="similarity">
    <text evidence="1">Belongs to the glutamine synthetase family.</text>
</comment>
<dbReference type="InterPro" id="IPR008146">
    <property type="entry name" value="Gln_synth_cat_dom"/>
</dbReference>
<dbReference type="SUPFAM" id="SSF55931">
    <property type="entry name" value="Glutamine synthetase/guanido kinase"/>
    <property type="match status" value="1"/>
</dbReference>
<gene>
    <name evidence="3" type="ORF">ENL19_01395</name>
</gene>
<accession>A0A7C5DD51</accession>
<dbReference type="GO" id="GO:0004356">
    <property type="term" value="F:glutamine synthetase activity"/>
    <property type="evidence" value="ECO:0007669"/>
    <property type="project" value="InterPro"/>
</dbReference>
<evidence type="ECO:0000256" key="1">
    <source>
        <dbReference type="RuleBase" id="RU000384"/>
    </source>
</evidence>
<comment type="caution">
    <text evidence="3">The sequence shown here is derived from an EMBL/GenBank/DDBJ whole genome shotgun (WGS) entry which is preliminary data.</text>
</comment>
<dbReference type="Pfam" id="PF00120">
    <property type="entry name" value="Gln-synt_C"/>
    <property type="match status" value="1"/>
</dbReference>
<evidence type="ECO:0000259" key="2">
    <source>
        <dbReference type="Pfam" id="PF00120"/>
    </source>
</evidence>